<proteinExistence type="predicted"/>
<accession>A0ABU7L803</accession>
<organism evidence="2 3">
    <name type="scientific">Rhodococcus artemisiae</name>
    <dbReference type="NCBI Taxonomy" id="714159"/>
    <lineage>
        <taxon>Bacteria</taxon>
        <taxon>Bacillati</taxon>
        <taxon>Actinomycetota</taxon>
        <taxon>Actinomycetes</taxon>
        <taxon>Mycobacteriales</taxon>
        <taxon>Nocardiaceae</taxon>
        <taxon>Rhodococcus</taxon>
    </lineage>
</organism>
<gene>
    <name evidence="2" type="ORF">Q7514_09035</name>
</gene>
<dbReference type="EMBL" id="JAUTXY010000003">
    <property type="protein sequence ID" value="MEE2057670.1"/>
    <property type="molecule type" value="Genomic_DNA"/>
</dbReference>
<name>A0ABU7L803_9NOCA</name>
<evidence type="ECO:0000313" key="2">
    <source>
        <dbReference type="EMBL" id="MEE2057670.1"/>
    </source>
</evidence>
<feature type="domain" description="Cobalamin-independent methionine synthase MetE C-terminal/archaeal" evidence="1">
    <location>
        <begin position="3"/>
        <end position="319"/>
    </location>
</feature>
<sequence length="329" mass="34248">MATGIGSWPGTDAREASAVIIGELPALPHLVELPARGLGADMIGRASAVLVDMHLDATTTGYRLRGGRGAVARVAEDLLEQDLDAFEEAWELAGAGADRTVKVQSIGPWTLAAHTELATGKRALVDRGAVRDLSESLAEGVARHAAELRRRLGVSTVVQLDEPALPAVLAGSLRGRTMLETVPAVPDPEVQHVLDVTLAGLGSPTAVHCCSGGLPADLLRRSVADAVSFDLAQLAAADLDAVGELLDSGTTLLLGLIPTTAPGRRPTWQELAEPAVALIDRLGFARTTLRSVSVTPACGLVDADPTWARTALRLAKDISAAFTEDPESL</sequence>
<keyword evidence="3" id="KW-1185">Reference proteome</keyword>
<evidence type="ECO:0000313" key="3">
    <source>
        <dbReference type="Proteomes" id="UP001336020"/>
    </source>
</evidence>
<dbReference type="InterPro" id="IPR038071">
    <property type="entry name" value="UROD/MetE-like_sf"/>
</dbReference>
<dbReference type="Pfam" id="PF01717">
    <property type="entry name" value="Meth_synt_2"/>
    <property type="match status" value="1"/>
</dbReference>
<reference evidence="2 3" key="1">
    <citation type="submission" date="2023-07" db="EMBL/GenBank/DDBJ databases">
        <authorList>
            <person name="Girao M."/>
            <person name="Carvalho M.F."/>
        </authorList>
    </citation>
    <scope>NUCLEOTIDE SEQUENCE [LARGE SCALE GENOMIC DNA]</scope>
    <source>
        <strain evidence="2 3">YIM65754</strain>
    </source>
</reference>
<protein>
    <submittedName>
        <fullName evidence="2">Methionine synthase</fullName>
    </submittedName>
</protein>
<dbReference type="Gene3D" id="3.20.20.210">
    <property type="match status" value="1"/>
</dbReference>
<evidence type="ECO:0000259" key="1">
    <source>
        <dbReference type="Pfam" id="PF01717"/>
    </source>
</evidence>
<dbReference type="SUPFAM" id="SSF51726">
    <property type="entry name" value="UROD/MetE-like"/>
    <property type="match status" value="1"/>
</dbReference>
<dbReference type="RefSeq" id="WP_330133095.1">
    <property type="nucleotide sequence ID" value="NZ_JAUTXY010000003.1"/>
</dbReference>
<dbReference type="InterPro" id="IPR002629">
    <property type="entry name" value="Met_Synth_C/arc"/>
</dbReference>
<comment type="caution">
    <text evidence="2">The sequence shown here is derived from an EMBL/GenBank/DDBJ whole genome shotgun (WGS) entry which is preliminary data.</text>
</comment>
<dbReference type="Proteomes" id="UP001336020">
    <property type="component" value="Unassembled WGS sequence"/>
</dbReference>